<accession>A0A9D4GWD3</accession>
<evidence type="ECO:0000256" key="2">
    <source>
        <dbReference type="SAM" id="Phobius"/>
    </source>
</evidence>
<dbReference type="EMBL" id="JAIWYP010000005">
    <property type="protein sequence ID" value="KAH3822825.1"/>
    <property type="molecule type" value="Genomic_DNA"/>
</dbReference>
<dbReference type="OrthoDB" id="6107808at2759"/>
<organism evidence="3 4">
    <name type="scientific">Dreissena polymorpha</name>
    <name type="common">Zebra mussel</name>
    <name type="synonym">Mytilus polymorpha</name>
    <dbReference type="NCBI Taxonomy" id="45954"/>
    <lineage>
        <taxon>Eukaryota</taxon>
        <taxon>Metazoa</taxon>
        <taxon>Spiralia</taxon>
        <taxon>Lophotrochozoa</taxon>
        <taxon>Mollusca</taxon>
        <taxon>Bivalvia</taxon>
        <taxon>Autobranchia</taxon>
        <taxon>Heteroconchia</taxon>
        <taxon>Euheterodonta</taxon>
        <taxon>Imparidentia</taxon>
        <taxon>Neoheterodontei</taxon>
        <taxon>Myida</taxon>
        <taxon>Dreissenoidea</taxon>
        <taxon>Dreissenidae</taxon>
        <taxon>Dreissena</taxon>
    </lineage>
</organism>
<proteinExistence type="predicted"/>
<feature type="coiled-coil region" evidence="1">
    <location>
        <begin position="122"/>
        <end position="149"/>
    </location>
</feature>
<gene>
    <name evidence="3" type="ORF">DPMN_124616</name>
</gene>
<keyword evidence="1" id="KW-0175">Coiled coil</keyword>
<dbReference type="AlphaFoldDB" id="A0A9D4GWD3"/>
<evidence type="ECO:0000256" key="1">
    <source>
        <dbReference type="SAM" id="Coils"/>
    </source>
</evidence>
<keyword evidence="4" id="KW-1185">Reference proteome</keyword>
<keyword evidence="2" id="KW-0472">Membrane</keyword>
<reference evidence="3" key="1">
    <citation type="journal article" date="2019" name="bioRxiv">
        <title>The Genome of the Zebra Mussel, Dreissena polymorpha: A Resource for Invasive Species Research.</title>
        <authorList>
            <person name="McCartney M.A."/>
            <person name="Auch B."/>
            <person name="Kono T."/>
            <person name="Mallez S."/>
            <person name="Zhang Y."/>
            <person name="Obille A."/>
            <person name="Becker A."/>
            <person name="Abrahante J.E."/>
            <person name="Garbe J."/>
            <person name="Badalamenti J.P."/>
            <person name="Herman A."/>
            <person name="Mangelson H."/>
            <person name="Liachko I."/>
            <person name="Sullivan S."/>
            <person name="Sone E.D."/>
            <person name="Koren S."/>
            <person name="Silverstein K.A.T."/>
            <person name="Beckman K.B."/>
            <person name="Gohl D.M."/>
        </authorList>
    </citation>
    <scope>NUCLEOTIDE SEQUENCE</scope>
    <source>
        <strain evidence="3">Duluth1</strain>
        <tissue evidence="3">Whole animal</tissue>
    </source>
</reference>
<protein>
    <submittedName>
        <fullName evidence="3">Uncharacterized protein</fullName>
    </submittedName>
</protein>
<evidence type="ECO:0000313" key="3">
    <source>
        <dbReference type="EMBL" id="KAH3822825.1"/>
    </source>
</evidence>
<keyword evidence="2" id="KW-1133">Transmembrane helix</keyword>
<reference evidence="3" key="2">
    <citation type="submission" date="2020-11" db="EMBL/GenBank/DDBJ databases">
        <authorList>
            <person name="McCartney M.A."/>
            <person name="Auch B."/>
            <person name="Kono T."/>
            <person name="Mallez S."/>
            <person name="Becker A."/>
            <person name="Gohl D.M."/>
            <person name="Silverstein K.A.T."/>
            <person name="Koren S."/>
            <person name="Bechman K.B."/>
            <person name="Herman A."/>
            <person name="Abrahante J.E."/>
            <person name="Garbe J."/>
        </authorList>
    </citation>
    <scope>NUCLEOTIDE SEQUENCE</scope>
    <source>
        <strain evidence="3">Duluth1</strain>
        <tissue evidence="3">Whole animal</tissue>
    </source>
</reference>
<sequence length="274" mass="31454">MGHVQSKKKKEKKKRLKIAHLSEIMRNRDRRENIHKVAGHRIYRDSQNLDQLSNSSGYFSSNEASPNAVGIDVDWTKRREEEGSYATYDIESRSVSTMSPLEELCTYKGISLDSHPALTRLQNEQNARLESMENRMNRIRTNAQKAFERKKFAHLFRAKKDDSKTDQLLQEAREILQHNVELRASCGVENSEYSGEIIPVKIVDDSREATCDTPDDRSYLHLTSFGSLSFSEPVMLFLLPFLLPLFIIVAVIRGMADSFGWTQTLGRLKGRRNS</sequence>
<name>A0A9D4GWD3_DREPO</name>
<dbReference type="Proteomes" id="UP000828390">
    <property type="component" value="Unassembled WGS sequence"/>
</dbReference>
<comment type="caution">
    <text evidence="3">The sequence shown here is derived from an EMBL/GenBank/DDBJ whole genome shotgun (WGS) entry which is preliminary data.</text>
</comment>
<evidence type="ECO:0000313" key="4">
    <source>
        <dbReference type="Proteomes" id="UP000828390"/>
    </source>
</evidence>
<feature type="transmembrane region" description="Helical" evidence="2">
    <location>
        <begin position="234"/>
        <end position="256"/>
    </location>
</feature>
<keyword evidence="2" id="KW-0812">Transmembrane</keyword>